<reference evidence="2" key="1">
    <citation type="journal article" date="2012" name="MBio">
        <title>Comparative genome analysis of Trichophyton rubrum and related dermatophytes reveals candidate genes involved in infection.</title>
        <authorList>
            <person name="Martinez D.A."/>
            <person name="Oliver B.G."/>
            <person name="Graeser Y."/>
            <person name="Goldberg J.M."/>
            <person name="Li W."/>
            <person name="Martinez-Rossi N.M."/>
            <person name="Monod M."/>
            <person name="Shelest E."/>
            <person name="Barton R.C."/>
            <person name="Birch E."/>
            <person name="Brakhage A.A."/>
            <person name="Chen Z."/>
            <person name="Gurr S.J."/>
            <person name="Heiman D."/>
            <person name="Heitman J."/>
            <person name="Kosti I."/>
            <person name="Rossi A."/>
            <person name="Saif S."/>
            <person name="Samalova M."/>
            <person name="Saunders C.W."/>
            <person name="Shea T."/>
            <person name="Summerbell R.C."/>
            <person name="Xu J."/>
            <person name="Young S."/>
            <person name="Zeng Q."/>
            <person name="Birren B.W."/>
            <person name="Cuomo C.A."/>
            <person name="White T.C."/>
        </authorList>
    </citation>
    <scope>NUCLEOTIDE SEQUENCE [LARGE SCALE GENOMIC DNA]</scope>
    <source>
        <strain evidence="2">ATCC MYA-4606 / CBS 127.97</strain>
    </source>
</reference>
<name>F2Q0U8_TRIEC</name>
<dbReference type="AlphaFoldDB" id="F2Q0U8"/>
<proteinExistence type="predicted"/>
<keyword evidence="2" id="KW-1185">Reference proteome</keyword>
<dbReference type="HOGENOM" id="CLU_2063139_0_0_1"/>
<gene>
    <name evidence="1" type="ORF">TEQG_06798</name>
</gene>
<protein>
    <submittedName>
        <fullName evidence="1">Uncharacterized protein</fullName>
    </submittedName>
</protein>
<organism evidence="1 2">
    <name type="scientific">Trichophyton equinum (strain ATCC MYA-4606 / CBS 127.97)</name>
    <name type="common">Horse ringworm fungus</name>
    <dbReference type="NCBI Taxonomy" id="559882"/>
    <lineage>
        <taxon>Eukaryota</taxon>
        <taxon>Fungi</taxon>
        <taxon>Dikarya</taxon>
        <taxon>Ascomycota</taxon>
        <taxon>Pezizomycotina</taxon>
        <taxon>Eurotiomycetes</taxon>
        <taxon>Eurotiomycetidae</taxon>
        <taxon>Onygenales</taxon>
        <taxon>Arthrodermataceae</taxon>
        <taxon>Trichophyton</taxon>
    </lineage>
</organism>
<evidence type="ECO:0000313" key="1">
    <source>
        <dbReference type="EMBL" id="EGE07766.1"/>
    </source>
</evidence>
<dbReference type="VEuPathDB" id="FungiDB:TEQG_06798"/>
<accession>F2Q0U8</accession>
<sequence>MVNQPHTASLRVDGAGGQDIVCPTSRTSSSSPFLGVPQAHSVQGTCCCCCSSSLASRLPPPCAYTCYDPYGGCCWMGCEEDVLRRHTNQTSQTPMSIITVTWAPSSSSSSSSRAQPKQP</sequence>
<dbReference type="Proteomes" id="UP000009169">
    <property type="component" value="Unassembled WGS sequence"/>
</dbReference>
<dbReference type="EMBL" id="DS995765">
    <property type="protein sequence ID" value="EGE07766.1"/>
    <property type="molecule type" value="Genomic_DNA"/>
</dbReference>
<evidence type="ECO:0000313" key="2">
    <source>
        <dbReference type="Proteomes" id="UP000009169"/>
    </source>
</evidence>